<protein>
    <submittedName>
        <fullName evidence="2">Uncharacterized protein</fullName>
    </submittedName>
</protein>
<name>A0A318SLD6_9DEIO</name>
<accession>A0A318SLD6</accession>
<keyword evidence="1" id="KW-1133">Transmembrane helix</keyword>
<reference evidence="2 3" key="1">
    <citation type="submission" date="2018-06" db="EMBL/GenBank/DDBJ databases">
        <title>Genomic Encyclopedia of Type Strains, Phase IV (KMG-IV): sequencing the most valuable type-strain genomes for metagenomic binning, comparative biology and taxonomic classification.</title>
        <authorList>
            <person name="Goeker M."/>
        </authorList>
    </citation>
    <scope>NUCLEOTIDE SEQUENCE [LARGE SCALE GENOMIC DNA]</scope>
    <source>
        <strain evidence="2 3">DSM 18048</strain>
    </source>
</reference>
<dbReference type="EMBL" id="QJSX01000003">
    <property type="protein sequence ID" value="PYE55329.1"/>
    <property type="molecule type" value="Genomic_DNA"/>
</dbReference>
<keyword evidence="1" id="KW-0472">Membrane</keyword>
<evidence type="ECO:0000313" key="2">
    <source>
        <dbReference type="EMBL" id="PYE55329.1"/>
    </source>
</evidence>
<proteinExistence type="predicted"/>
<keyword evidence="3" id="KW-1185">Reference proteome</keyword>
<keyword evidence="1" id="KW-0812">Transmembrane</keyword>
<sequence>MSARTEAYRERMNTIARFQGQFALLPAPLKVVTIVLAVLVGVKFVLPLALHLVGVLLGFTVSAVLIGLPLAFLGWLAWQFFAPRR</sequence>
<feature type="transmembrane region" description="Helical" evidence="1">
    <location>
        <begin position="21"/>
        <end position="42"/>
    </location>
</feature>
<dbReference type="AlphaFoldDB" id="A0A318SLD6"/>
<evidence type="ECO:0000256" key="1">
    <source>
        <dbReference type="SAM" id="Phobius"/>
    </source>
</evidence>
<organism evidence="2 3">
    <name type="scientific">Deinococcus yavapaiensis KR-236</name>
    <dbReference type="NCBI Taxonomy" id="694435"/>
    <lineage>
        <taxon>Bacteria</taxon>
        <taxon>Thermotogati</taxon>
        <taxon>Deinococcota</taxon>
        <taxon>Deinococci</taxon>
        <taxon>Deinococcales</taxon>
        <taxon>Deinococcaceae</taxon>
        <taxon>Deinococcus</taxon>
    </lineage>
</organism>
<gene>
    <name evidence="2" type="ORF">DES52_103162</name>
</gene>
<feature type="transmembrane region" description="Helical" evidence="1">
    <location>
        <begin position="48"/>
        <end position="78"/>
    </location>
</feature>
<dbReference type="Proteomes" id="UP000248326">
    <property type="component" value="Unassembled WGS sequence"/>
</dbReference>
<comment type="caution">
    <text evidence="2">The sequence shown here is derived from an EMBL/GenBank/DDBJ whole genome shotgun (WGS) entry which is preliminary data.</text>
</comment>
<evidence type="ECO:0000313" key="3">
    <source>
        <dbReference type="Proteomes" id="UP000248326"/>
    </source>
</evidence>